<dbReference type="InterPro" id="IPR000602">
    <property type="entry name" value="Glyco_hydro_38_N"/>
</dbReference>
<keyword evidence="3" id="KW-1185">Reference proteome</keyword>
<dbReference type="InterPro" id="IPR011330">
    <property type="entry name" value="Glyco_hydro/deAcase_b/a-brl"/>
</dbReference>
<dbReference type="Gene3D" id="3.20.110.10">
    <property type="entry name" value="Glycoside hydrolase 38, N terminal domain"/>
    <property type="match status" value="1"/>
</dbReference>
<reference evidence="2" key="1">
    <citation type="submission" date="2021-04" db="EMBL/GenBank/DDBJ databases">
        <authorList>
            <consortium name="Molecular Ecology Group"/>
        </authorList>
    </citation>
    <scope>NUCLEOTIDE SEQUENCE</scope>
</reference>
<protein>
    <recommendedName>
        <fullName evidence="1">Glycoside hydrolase family 38 N-terminal domain-containing protein</fullName>
    </recommendedName>
</protein>
<evidence type="ECO:0000313" key="3">
    <source>
        <dbReference type="Proteomes" id="UP000678393"/>
    </source>
</evidence>
<dbReference type="Proteomes" id="UP000678393">
    <property type="component" value="Unassembled WGS sequence"/>
</dbReference>
<dbReference type="GO" id="GO:0005764">
    <property type="term" value="C:lysosome"/>
    <property type="evidence" value="ECO:0007669"/>
    <property type="project" value="TreeGrafter"/>
</dbReference>
<comment type="caution">
    <text evidence="2">The sequence shown here is derived from an EMBL/GenBank/DDBJ whole genome shotgun (WGS) entry which is preliminary data.</text>
</comment>
<dbReference type="SUPFAM" id="SSF88713">
    <property type="entry name" value="Glycoside hydrolase/deacetylase"/>
    <property type="match status" value="1"/>
</dbReference>
<sequence length="243" mass="28129">CPEVKEGEINVHLIPHSHIDVGWVKTVEQYYVGESRYSLVPNVWASGCVRCTFNSTITELLKDKSRRFILVEMKYLSRYWNEIDDKQRADILQLIKERRLEIINGGWVMSDAAVTMYNDIIDQQTLGFDFIRDKLGSCAQPRAGWHVDQFGHSREHASIFAQMGFDSLFIGRMDFHDFQVRTAEKSLELVWMTSPKNLKVKSHLFTHAIYDGYYSPTSFNFELGGFKWNDPLVAEKAATDFIT</sequence>
<name>A0A8S4A245_9EUPU</name>
<feature type="non-terminal residue" evidence="2">
    <location>
        <position position="243"/>
    </location>
</feature>
<gene>
    <name evidence="2" type="ORF">CUNI_LOCUS18664</name>
</gene>
<dbReference type="Pfam" id="PF01074">
    <property type="entry name" value="Glyco_hydro_38N"/>
    <property type="match status" value="1"/>
</dbReference>
<dbReference type="GO" id="GO:0004559">
    <property type="term" value="F:alpha-mannosidase activity"/>
    <property type="evidence" value="ECO:0007669"/>
    <property type="project" value="InterPro"/>
</dbReference>
<dbReference type="PANTHER" id="PTHR11607:SF3">
    <property type="entry name" value="LYSOSOMAL ALPHA-MANNOSIDASE"/>
    <property type="match status" value="1"/>
</dbReference>
<evidence type="ECO:0000259" key="1">
    <source>
        <dbReference type="Pfam" id="PF01074"/>
    </source>
</evidence>
<accession>A0A8S4A245</accession>
<dbReference type="InterPro" id="IPR050843">
    <property type="entry name" value="Glycosyl_Hydrlase_38"/>
</dbReference>
<dbReference type="EMBL" id="CAJHNH020005924">
    <property type="protein sequence ID" value="CAG5133106.1"/>
    <property type="molecule type" value="Genomic_DNA"/>
</dbReference>
<dbReference type="InterPro" id="IPR027291">
    <property type="entry name" value="Glyco_hydro_38_N_sf"/>
</dbReference>
<dbReference type="AlphaFoldDB" id="A0A8S4A245"/>
<proteinExistence type="predicted"/>
<feature type="non-terminal residue" evidence="2">
    <location>
        <position position="1"/>
    </location>
</feature>
<dbReference type="PANTHER" id="PTHR11607">
    <property type="entry name" value="ALPHA-MANNOSIDASE"/>
    <property type="match status" value="1"/>
</dbReference>
<dbReference type="GO" id="GO:0006013">
    <property type="term" value="P:mannose metabolic process"/>
    <property type="evidence" value="ECO:0007669"/>
    <property type="project" value="InterPro"/>
</dbReference>
<dbReference type="OrthoDB" id="2016903at2759"/>
<evidence type="ECO:0000313" key="2">
    <source>
        <dbReference type="EMBL" id="CAG5133106.1"/>
    </source>
</evidence>
<feature type="domain" description="Glycoside hydrolase family 38 N-terminal" evidence="1">
    <location>
        <begin position="10"/>
        <end position="221"/>
    </location>
</feature>
<organism evidence="2 3">
    <name type="scientific">Candidula unifasciata</name>
    <dbReference type="NCBI Taxonomy" id="100452"/>
    <lineage>
        <taxon>Eukaryota</taxon>
        <taxon>Metazoa</taxon>
        <taxon>Spiralia</taxon>
        <taxon>Lophotrochozoa</taxon>
        <taxon>Mollusca</taxon>
        <taxon>Gastropoda</taxon>
        <taxon>Heterobranchia</taxon>
        <taxon>Euthyneura</taxon>
        <taxon>Panpulmonata</taxon>
        <taxon>Eupulmonata</taxon>
        <taxon>Stylommatophora</taxon>
        <taxon>Helicina</taxon>
        <taxon>Helicoidea</taxon>
        <taxon>Geomitridae</taxon>
        <taxon>Candidula</taxon>
    </lineage>
</organism>